<name>A0A9W4WMY8_9GLOM</name>
<reference evidence="2" key="1">
    <citation type="submission" date="2022-08" db="EMBL/GenBank/DDBJ databases">
        <authorList>
            <person name="Kallberg Y."/>
            <person name="Tangrot J."/>
            <person name="Rosling A."/>
        </authorList>
    </citation>
    <scope>NUCLEOTIDE SEQUENCE</scope>
    <source>
        <strain evidence="2">Wild A</strain>
    </source>
</reference>
<keyword evidence="3" id="KW-1185">Reference proteome</keyword>
<evidence type="ECO:0000313" key="2">
    <source>
        <dbReference type="EMBL" id="CAI2173394.1"/>
    </source>
</evidence>
<accession>A0A9W4WMY8</accession>
<comment type="caution">
    <text evidence="2">The sequence shown here is derived from an EMBL/GenBank/DDBJ whole genome shotgun (WGS) entry which is preliminary data.</text>
</comment>
<keyword evidence="1" id="KW-0175">Coiled coil</keyword>
<gene>
    <name evidence="2" type="ORF">FWILDA_LOCUS6064</name>
</gene>
<dbReference type="EMBL" id="CAMKVN010001059">
    <property type="protein sequence ID" value="CAI2173394.1"/>
    <property type="molecule type" value="Genomic_DNA"/>
</dbReference>
<organism evidence="2 3">
    <name type="scientific">Funneliformis geosporum</name>
    <dbReference type="NCBI Taxonomy" id="1117311"/>
    <lineage>
        <taxon>Eukaryota</taxon>
        <taxon>Fungi</taxon>
        <taxon>Fungi incertae sedis</taxon>
        <taxon>Mucoromycota</taxon>
        <taxon>Glomeromycotina</taxon>
        <taxon>Glomeromycetes</taxon>
        <taxon>Glomerales</taxon>
        <taxon>Glomeraceae</taxon>
        <taxon>Funneliformis</taxon>
    </lineage>
</organism>
<dbReference type="Proteomes" id="UP001153678">
    <property type="component" value="Unassembled WGS sequence"/>
</dbReference>
<feature type="coiled-coil region" evidence="1">
    <location>
        <begin position="14"/>
        <end position="70"/>
    </location>
</feature>
<proteinExistence type="predicted"/>
<dbReference type="AlphaFoldDB" id="A0A9W4WMY8"/>
<dbReference type="OrthoDB" id="2421915at2759"/>
<protein>
    <submittedName>
        <fullName evidence="2">653_t:CDS:1</fullName>
    </submittedName>
</protein>
<evidence type="ECO:0000313" key="3">
    <source>
        <dbReference type="Proteomes" id="UP001153678"/>
    </source>
</evidence>
<evidence type="ECO:0000256" key="1">
    <source>
        <dbReference type="SAM" id="Coils"/>
    </source>
</evidence>
<sequence length="149" mass="17522">MRSGREEPGSKEKLINLENELTSCKHDLELQKEKMKQELVKERENYEKTIKSLEQLNKKQEKNILQLQQSLENYVTHLKPNIDIDIEKVRILAQEYGCLDEINVENPNKPFIKAILQCKVLDQVQFLSYILSNYRGSDFSLKLDINLKT</sequence>